<accession>A0A8S1QDI5</accession>
<dbReference type="AlphaFoldDB" id="A0A8S1QDI5"/>
<dbReference type="FunFam" id="3.90.70.10:FF:000150">
    <property type="entry name" value="Uncharacterized protein"/>
    <property type="match status" value="1"/>
</dbReference>
<dbReference type="GO" id="GO:0005829">
    <property type="term" value="C:cytosol"/>
    <property type="evidence" value="ECO:0007669"/>
    <property type="project" value="TreeGrafter"/>
</dbReference>
<comment type="caution">
    <text evidence="3">The sequence shown here is derived from an EMBL/GenBank/DDBJ whole genome shotgun (WGS) entry which is preliminary data.</text>
</comment>
<dbReference type="Pfam" id="PF00443">
    <property type="entry name" value="UCH"/>
    <property type="match status" value="1"/>
</dbReference>
<keyword evidence="4" id="KW-1185">Reference proteome</keyword>
<protein>
    <recommendedName>
        <fullName evidence="5">Ubiquitinyl hydrolase 1</fullName>
    </recommendedName>
</protein>
<dbReference type="InterPro" id="IPR018200">
    <property type="entry name" value="USP_CS"/>
</dbReference>
<evidence type="ECO:0000259" key="2">
    <source>
        <dbReference type="PROSITE" id="PS51283"/>
    </source>
</evidence>
<dbReference type="PANTHER" id="PTHR24006">
    <property type="entry name" value="UBIQUITIN CARBOXYL-TERMINAL HYDROLASE"/>
    <property type="match status" value="1"/>
</dbReference>
<dbReference type="Proteomes" id="UP000692954">
    <property type="component" value="Unassembled WGS sequence"/>
</dbReference>
<dbReference type="PROSITE" id="PS51283">
    <property type="entry name" value="DUSP"/>
    <property type="match status" value="1"/>
</dbReference>
<reference evidence="3" key="1">
    <citation type="submission" date="2021-01" db="EMBL/GenBank/DDBJ databases">
        <authorList>
            <consortium name="Genoscope - CEA"/>
            <person name="William W."/>
        </authorList>
    </citation>
    <scope>NUCLEOTIDE SEQUENCE</scope>
</reference>
<feature type="domain" description="DUSP" evidence="2">
    <location>
        <begin position="65"/>
        <end position="164"/>
    </location>
</feature>
<gene>
    <name evidence="3" type="ORF">PSON_ATCC_30995.1.T1020056</name>
</gene>
<dbReference type="PROSITE" id="PS00973">
    <property type="entry name" value="USP_2"/>
    <property type="match status" value="1"/>
</dbReference>
<evidence type="ECO:0000259" key="1">
    <source>
        <dbReference type="PROSITE" id="PS50235"/>
    </source>
</evidence>
<dbReference type="FunFam" id="3.30.2230.10:FF:000015">
    <property type="entry name" value="Uncharacterized protein"/>
    <property type="match status" value="1"/>
</dbReference>
<dbReference type="InterPro" id="IPR050164">
    <property type="entry name" value="Peptidase_C19"/>
</dbReference>
<dbReference type="OrthoDB" id="292964at2759"/>
<dbReference type="Pfam" id="PF06337">
    <property type="entry name" value="DUSP"/>
    <property type="match status" value="1"/>
</dbReference>
<feature type="domain" description="USP" evidence="1">
    <location>
        <begin position="208"/>
        <end position="500"/>
    </location>
</feature>
<dbReference type="CDD" id="cd02257">
    <property type="entry name" value="Peptidase_C19"/>
    <property type="match status" value="1"/>
</dbReference>
<dbReference type="PROSITE" id="PS50235">
    <property type="entry name" value="USP_3"/>
    <property type="match status" value="1"/>
</dbReference>
<proteinExistence type="predicted"/>
<evidence type="ECO:0000313" key="4">
    <source>
        <dbReference type="Proteomes" id="UP000692954"/>
    </source>
</evidence>
<dbReference type="InterPro" id="IPR028889">
    <property type="entry name" value="USP"/>
</dbReference>
<evidence type="ECO:0008006" key="5">
    <source>
        <dbReference type="Google" id="ProtNLM"/>
    </source>
</evidence>
<dbReference type="GO" id="GO:0004843">
    <property type="term" value="F:cysteine-type deubiquitinase activity"/>
    <property type="evidence" value="ECO:0007669"/>
    <property type="project" value="InterPro"/>
</dbReference>
<organism evidence="3 4">
    <name type="scientific">Paramecium sonneborni</name>
    <dbReference type="NCBI Taxonomy" id="65129"/>
    <lineage>
        <taxon>Eukaryota</taxon>
        <taxon>Sar</taxon>
        <taxon>Alveolata</taxon>
        <taxon>Ciliophora</taxon>
        <taxon>Intramacronucleata</taxon>
        <taxon>Oligohymenophorea</taxon>
        <taxon>Peniculida</taxon>
        <taxon>Parameciidae</taxon>
        <taxon>Paramecium</taxon>
    </lineage>
</organism>
<name>A0A8S1QDI5_9CILI</name>
<dbReference type="EMBL" id="CAJJDN010000102">
    <property type="protein sequence ID" value="CAD8113011.1"/>
    <property type="molecule type" value="Genomic_DNA"/>
</dbReference>
<dbReference type="GO" id="GO:0005634">
    <property type="term" value="C:nucleus"/>
    <property type="evidence" value="ECO:0007669"/>
    <property type="project" value="TreeGrafter"/>
</dbReference>
<dbReference type="InterPro" id="IPR006615">
    <property type="entry name" value="Pept_C19_DUSP"/>
</dbReference>
<dbReference type="InterPro" id="IPR001394">
    <property type="entry name" value="Peptidase_C19_UCH"/>
</dbReference>
<dbReference type="GO" id="GO:0016579">
    <property type="term" value="P:protein deubiquitination"/>
    <property type="evidence" value="ECO:0007669"/>
    <property type="project" value="InterPro"/>
</dbReference>
<dbReference type="PANTHER" id="PTHR24006:SF827">
    <property type="entry name" value="UBIQUITIN CARBOXYL-TERMINAL HYDROLASE 34"/>
    <property type="match status" value="1"/>
</dbReference>
<evidence type="ECO:0000313" key="3">
    <source>
        <dbReference type="EMBL" id="CAD8113011.1"/>
    </source>
</evidence>
<sequence>MFICCNSNKKAKRKENQIQQAIQQQPSQPKYQIRIFLDQDQHSTNLTNFEGTNDKINFSSQDFERFILDDKKTFEQERELIMRLIDMPEKTHLIEFNWAYSYTNYIKDERIHPGEISNKILFEKLKNKQELISEKDYVLVNDQVWNMLVHIYKGGPIITINDLERISDNNILDQSLRVFASPSMNDLDKKQYQFRLLNQLPSKEIQIVGLENESYFCYLNSVLQCLMGIPQLNHFFLYSQNQDNKLFTQAYTLLLKKINKLYYKARILPKELIKILQKHFSIYEMHDSSELLLFILDKFREEITLFNQLDITVIDELFQGQITSFIKCPHCTQISSHQEIFYDLSLPLIGQNFIQKKLTINECLANYFKEEFIDGGWTCSECNKLSKKIKRRIKITSAPNILILQLKRFQSYPLKKKIKEPVITTMEINIRNFCAINIVDAKYELQAMIVHSGTIDQGHYVAVVKRNQQFFLFNDDEIERLSYNQISRIDSAYLLIYKRKI</sequence>